<dbReference type="NCBIfam" id="NF001377">
    <property type="entry name" value="PRK00278.2-4"/>
    <property type="match status" value="1"/>
</dbReference>
<sequence>MIQPAGPRPDVLQAILRRKHEEVAERATHAPMRELSARAADAPPTRGFAAAIETKIAAGAPAVIAEIKKASPSKGVIRGDAGSGSGGGFDPAAIARSYESAGAACLSVLTDVDFFQGADAYLQQARAACTLPVLRKDFVVDPYQLVEARAIGADCVLLIVAALDDDRLAALSEQALDLGMDVLVEVHDLAELERALQVPAPLLGINNRNLRTFEVSLDTTLALQHAVPGDRRLVTESGIRGPADVQRMRAAGVDAFLVGEAFMREPDPGVALRQMFFAA</sequence>
<evidence type="ECO:0000259" key="9">
    <source>
        <dbReference type="Pfam" id="PF00218"/>
    </source>
</evidence>
<dbReference type="InterPro" id="IPR013798">
    <property type="entry name" value="Indole-3-glycerol_P_synth_dom"/>
</dbReference>
<dbReference type="RefSeq" id="WP_386705270.1">
    <property type="nucleotide sequence ID" value="NZ_JBHRYF010000001.1"/>
</dbReference>
<organism evidence="10 11">
    <name type="scientific">Luteimonas notoginsengisoli</name>
    <dbReference type="NCBI Taxonomy" id="1578200"/>
    <lineage>
        <taxon>Bacteria</taxon>
        <taxon>Pseudomonadati</taxon>
        <taxon>Pseudomonadota</taxon>
        <taxon>Gammaproteobacteria</taxon>
        <taxon>Lysobacterales</taxon>
        <taxon>Lysobacteraceae</taxon>
        <taxon>Luteimonas</taxon>
    </lineage>
</organism>
<protein>
    <recommendedName>
        <fullName evidence="8">Indole-3-glycerol phosphate synthase</fullName>
        <shortName evidence="8">IGPS</shortName>
        <ecNumber evidence="8">4.1.1.48</ecNumber>
    </recommendedName>
</protein>
<evidence type="ECO:0000256" key="5">
    <source>
        <dbReference type="ARBA" id="ARBA00022822"/>
    </source>
</evidence>
<dbReference type="GO" id="GO:0004425">
    <property type="term" value="F:indole-3-glycerol-phosphate synthase activity"/>
    <property type="evidence" value="ECO:0007669"/>
    <property type="project" value="UniProtKB-EC"/>
</dbReference>
<dbReference type="InterPro" id="IPR013785">
    <property type="entry name" value="Aldolase_TIM"/>
</dbReference>
<proteinExistence type="inferred from homology"/>
<comment type="catalytic activity">
    <reaction evidence="1 8">
        <text>1-(2-carboxyphenylamino)-1-deoxy-D-ribulose 5-phosphate + H(+) = (1S,2R)-1-C-(indol-3-yl)glycerol 3-phosphate + CO2 + H2O</text>
        <dbReference type="Rhea" id="RHEA:23476"/>
        <dbReference type="ChEBI" id="CHEBI:15377"/>
        <dbReference type="ChEBI" id="CHEBI:15378"/>
        <dbReference type="ChEBI" id="CHEBI:16526"/>
        <dbReference type="ChEBI" id="CHEBI:58613"/>
        <dbReference type="ChEBI" id="CHEBI:58866"/>
        <dbReference type="EC" id="4.1.1.48"/>
    </reaction>
</comment>
<evidence type="ECO:0000256" key="6">
    <source>
        <dbReference type="ARBA" id="ARBA00023141"/>
    </source>
</evidence>
<dbReference type="InterPro" id="IPR011060">
    <property type="entry name" value="RibuloseP-bd_barrel"/>
</dbReference>
<evidence type="ECO:0000313" key="10">
    <source>
        <dbReference type="EMBL" id="MFC3658574.1"/>
    </source>
</evidence>
<evidence type="ECO:0000256" key="1">
    <source>
        <dbReference type="ARBA" id="ARBA00001633"/>
    </source>
</evidence>
<keyword evidence="11" id="KW-1185">Reference proteome</keyword>
<evidence type="ECO:0000256" key="4">
    <source>
        <dbReference type="ARBA" id="ARBA00022793"/>
    </source>
</evidence>
<keyword evidence="7 8" id="KW-0456">Lyase</keyword>
<dbReference type="Gene3D" id="3.20.20.70">
    <property type="entry name" value="Aldolase class I"/>
    <property type="match status" value="1"/>
</dbReference>
<dbReference type="InterPro" id="IPR001468">
    <property type="entry name" value="Indole-3-GlycerolPSynthase_CS"/>
</dbReference>
<dbReference type="CDD" id="cd00331">
    <property type="entry name" value="IGPS"/>
    <property type="match status" value="1"/>
</dbReference>
<comment type="pathway">
    <text evidence="2 8">Amino-acid biosynthesis; L-tryptophan biosynthesis; L-tryptophan from chorismate: step 4/5.</text>
</comment>
<dbReference type="EMBL" id="JBHRYF010000001">
    <property type="protein sequence ID" value="MFC3658574.1"/>
    <property type="molecule type" value="Genomic_DNA"/>
</dbReference>
<comment type="caution">
    <text evidence="10">The sequence shown here is derived from an EMBL/GenBank/DDBJ whole genome shotgun (WGS) entry which is preliminary data.</text>
</comment>
<dbReference type="PROSITE" id="PS00614">
    <property type="entry name" value="IGPS"/>
    <property type="match status" value="1"/>
</dbReference>
<keyword evidence="3 8" id="KW-0028">Amino-acid biosynthesis</keyword>
<keyword evidence="5 8" id="KW-0822">Tryptophan biosynthesis</keyword>
<evidence type="ECO:0000256" key="8">
    <source>
        <dbReference type="HAMAP-Rule" id="MF_00134"/>
    </source>
</evidence>
<dbReference type="NCBIfam" id="NF001373">
    <property type="entry name" value="PRK00278.1-6"/>
    <property type="match status" value="1"/>
</dbReference>
<gene>
    <name evidence="8 10" type="primary">trpC</name>
    <name evidence="10" type="ORF">ACFOM9_00590</name>
</gene>
<dbReference type="Proteomes" id="UP001595724">
    <property type="component" value="Unassembled WGS sequence"/>
</dbReference>
<feature type="domain" description="Indole-3-glycerol phosphate synthase" evidence="9">
    <location>
        <begin position="12"/>
        <end position="274"/>
    </location>
</feature>
<dbReference type="PANTHER" id="PTHR22854">
    <property type="entry name" value="TRYPTOPHAN BIOSYNTHESIS PROTEIN"/>
    <property type="match status" value="1"/>
</dbReference>
<evidence type="ECO:0000256" key="7">
    <source>
        <dbReference type="ARBA" id="ARBA00023239"/>
    </source>
</evidence>
<dbReference type="NCBIfam" id="NF001370">
    <property type="entry name" value="PRK00278.1-2"/>
    <property type="match status" value="1"/>
</dbReference>
<keyword evidence="6 8" id="KW-0057">Aromatic amino acid biosynthesis</keyword>
<comment type="similarity">
    <text evidence="8">Belongs to the TrpC family.</text>
</comment>
<dbReference type="PANTHER" id="PTHR22854:SF2">
    <property type="entry name" value="INDOLE-3-GLYCEROL-PHOSPHATE SYNTHASE"/>
    <property type="match status" value="1"/>
</dbReference>
<name>A0ABV7UPK7_9GAMM</name>
<dbReference type="Pfam" id="PF00218">
    <property type="entry name" value="IGPS"/>
    <property type="match status" value="1"/>
</dbReference>
<evidence type="ECO:0000313" key="11">
    <source>
        <dbReference type="Proteomes" id="UP001595724"/>
    </source>
</evidence>
<reference evidence="11" key="1">
    <citation type="journal article" date="2019" name="Int. J. Syst. Evol. Microbiol.">
        <title>The Global Catalogue of Microorganisms (GCM) 10K type strain sequencing project: providing services to taxonomists for standard genome sequencing and annotation.</title>
        <authorList>
            <consortium name="The Broad Institute Genomics Platform"/>
            <consortium name="The Broad Institute Genome Sequencing Center for Infectious Disease"/>
            <person name="Wu L."/>
            <person name="Ma J."/>
        </authorList>
    </citation>
    <scope>NUCLEOTIDE SEQUENCE [LARGE SCALE GENOMIC DNA]</scope>
    <source>
        <strain evidence="11">KCTC 42211</strain>
    </source>
</reference>
<dbReference type="EC" id="4.1.1.48" evidence="8"/>
<dbReference type="HAMAP" id="MF_00134_B">
    <property type="entry name" value="IGPS_B"/>
    <property type="match status" value="1"/>
</dbReference>
<evidence type="ECO:0000256" key="3">
    <source>
        <dbReference type="ARBA" id="ARBA00022605"/>
    </source>
</evidence>
<dbReference type="InterPro" id="IPR045186">
    <property type="entry name" value="Indole-3-glycerol_P_synth"/>
</dbReference>
<accession>A0ABV7UPK7</accession>
<evidence type="ECO:0000256" key="2">
    <source>
        <dbReference type="ARBA" id="ARBA00004696"/>
    </source>
</evidence>
<keyword evidence="4 8" id="KW-0210">Decarboxylase</keyword>
<dbReference type="SUPFAM" id="SSF51366">
    <property type="entry name" value="Ribulose-phoshate binding barrel"/>
    <property type="match status" value="1"/>
</dbReference>